<evidence type="ECO:0000313" key="4">
    <source>
        <dbReference type="Proteomes" id="UP000198558"/>
    </source>
</evidence>
<keyword evidence="4" id="KW-1185">Reference proteome</keyword>
<dbReference type="CDD" id="cd08563">
    <property type="entry name" value="GDPD_TtGDE_like"/>
    <property type="match status" value="1"/>
</dbReference>
<evidence type="ECO:0000259" key="1">
    <source>
        <dbReference type="PROSITE" id="PS51704"/>
    </source>
</evidence>
<dbReference type="OrthoDB" id="384721at2"/>
<evidence type="ECO:0000313" key="2">
    <source>
        <dbReference type="EMBL" id="GFI41310.1"/>
    </source>
</evidence>
<dbReference type="RefSeq" id="WP_092351807.1">
    <property type="nucleotide sequence ID" value="NZ_BLMI01000170.1"/>
</dbReference>
<feature type="domain" description="GP-PDE" evidence="1">
    <location>
        <begin position="1"/>
        <end position="229"/>
    </location>
</feature>
<dbReference type="Gene3D" id="3.20.20.190">
    <property type="entry name" value="Phosphatidylinositol (PI) phosphodiesterase"/>
    <property type="match status" value="1"/>
</dbReference>
<proteinExistence type="predicted"/>
<organism evidence="3 4">
    <name type="scientific">Thomasclavelia cocleata</name>
    <dbReference type="NCBI Taxonomy" id="69824"/>
    <lineage>
        <taxon>Bacteria</taxon>
        <taxon>Bacillati</taxon>
        <taxon>Bacillota</taxon>
        <taxon>Erysipelotrichia</taxon>
        <taxon>Erysipelotrichales</taxon>
        <taxon>Coprobacillaceae</taxon>
        <taxon>Thomasclavelia</taxon>
    </lineage>
</organism>
<gene>
    <name evidence="2" type="primary">glpQ_2</name>
    <name evidence="2" type="ORF">IMSAGC017_01353</name>
    <name evidence="3" type="ORF">SAMN04489758_10244</name>
</gene>
<dbReference type="Pfam" id="PF03009">
    <property type="entry name" value="GDPD"/>
    <property type="match status" value="1"/>
</dbReference>
<dbReference type="PANTHER" id="PTHR46211:SF14">
    <property type="entry name" value="GLYCEROPHOSPHODIESTER PHOSPHODIESTERASE"/>
    <property type="match status" value="1"/>
</dbReference>
<protein>
    <submittedName>
        <fullName evidence="2">Glycerophosphodiester phosphodiesterase</fullName>
        <ecNumber evidence="2">3.1.4.46</ecNumber>
    </submittedName>
    <submittedName>
        <fullName evidence="3">Glycerophosphoryl diester phosphodiesterase</fullName>
    </submittedName>
</protein>
<dbReference type="Proteomes" id="UP000198558">
    <property type="component" value="Unassembled WGS sequence"/>
</dbReference>
<dbReference type="Proteomes" id="UP000490821">
    <property type="component" value="Unassembled WGS sequence"/>
</dbReference>
<dbReference type="PANTHER" id="PTHR46211">
    <property type="entry name" value="GLYCEROPHOSPHORYL DIESTER PHOSPHODIESTERASE"/>
    <property type="match status" value="1"/>
</dbReference>
<dbReference type="PROSITE" id="PS51704">
    <property type="entry name" value="GP_PDE"/>
    <property type="match status" value="1"/>
</dbReference>
<dbReference type="InterPro" id="IPR017946">
    <property type="entry name" value="PLC-like_Pdiesterase_TIM-brl"/>
</dbReference>
<sequence>MIKLGHRGYSEKYPENTMIAFKKAIEGNFDGIETDIHLTKDNKLVLIHDEKINRTSNGKGYVKDYTYNELCKFNFNYHFKDVEARIPLLEELLDYCSEKDVILNLEIKTDKIHYKNIEQMTYDLVKQKGLLQKVIFSSFYLESLLKLREIDKTLYLGYLFEDNYEINKEKVFEYKFNAAHPKYVFLNEKEINDYHSKGIDVNTWTVNNDEIKDFLFEEGVKVIITNRDI</sequence>
<dbReference type="AlphaFoldDB" id="A0A1I0C4D0"/>
<reference evidence="3" key="1">
    <citation type="submission" date="2016-10" db="EMBL/GenBank/DDBJ databases">
        <authorList>
            <person name="de Groot N.N."/>
        </authorList>
    </citation>
    <scope>NUCLEOTIDE SEQUENCE [LARGE SCALE GENOMIC DNA]</scope>
    <source>
        <strain evidence="3">DSM 1551</strain>
    </source>
</reference>
<dbReference type="GO" id="GO:0008889">
    <property type="term" value="F:glycerophosphodiester phosphodiesterase activity"/>
    <property type="evidence" value="ECO:0007669"/>
    <property type="project" value="UniProtKB-EC"/>
</dbReference>
<dbReference type="GeneID" id="78287351"/>
<evidence type="ECO:0000313" key="3">
    <source>
        <dbReference type="EMBL" id="SET13607.1"/>
    </source>
</evidence>
<dbReference type="GO" id="GO:0006629">
    <property type="term" value="P:lipid metabolic process"/>
    <property type="evidence" value="ECO:0007669"/>
    <property type="project" value="InterPro"/>
</dbReference>
<keyword evidence="2" id="KW-0378">Hydrolase</keyword>
<reference evidence="4" key="2">
    <citation type="submission" date="2016-10" db="EMBL/GenBank/DDBJ databases">
        <authorList>
            <person name="Varghese N."/>
            <person name="Submissions S."/>
        </authorList>
    </citation>
    <scope>NUCLEOTIDE SEQUENCE [LARGE SCALE GENOMIC DNA]</scope>
    <source>
        <strain evidence="4">DSM 1551</strain>
    </source>
</reference>
<dbReference type="EC" id="3.1.4.46" evidence="2"/>
<name>A0A1I0C4D0_9FIRM</name>
<reference evidence="2 5" key="3">
    <citation type="journal article" date="2020" name="Microbiome">
        <title>Single-cell genomics of uncultured bacteria reveals dietary fiber responders in the mouse gut microbiota.</title>
        <authorList>
            <person name="Chijiiwa R."/>
            <person name="Hosokawa M."/>
            <person name="Kogawa M."/>
            <person name="Nishikawa Y."/>
            <person name="Ide K."/>
            <person name="Sakanashi C."/>
            <person name="Takahashi K."/>
            <person name="Takeyama H."/>
        </authorList>
    </citation>
    <scope>NUCLEOTIDE SEQUENCE [LARGE SCALE GENOMIC DNA]</scope>
    <source>
        <strain evidence="2">IMSAGC_017</strain>
    </source>
</reference>
<dbReference type="SUPFAM" id="SSF51695">
    <property type="entry name" value="PLC-like phosphodiesterases"/>
    <property type="match status" value="1"/>
</dbReference>
<dbReference type="EMBL" id="BLMI01000170">
    <property type="protein sequence ID" value="GFI41310.1"/>
    <property type="molecule type" value="Genomic_DNA"/>
</dbReference>
<dbReference type="EMBL" id="FOIN01000002">
    <property type="protein sequence ID" value="SET13607.1"/>
    <property type="molecule type" value="Genomic_DNA"/>
</dbReference>
<dbReference type="InterPro" id="IPR030395">
    <property type="entry name" value="GP_PDE_dom"/>
</dbReference>
<evidence type="ECO:0000313" key="5">
    <source>
        <dbReference type="Proteomes" id="UP000490821"/>
    </source>
</evidence>
<accession>A0A1I0C4D0</accession>